<dbReference type="Gene3D" id="3.40.50.2300">
    <property type="match status" value="1"/>
</dbReference>
<dbReference type="CDD" id="cd16922">
    <property type="entry name" value="HATPase_EvgS-ArcB-TorS-like"/>
    <property type="match status" value="1"/>
</dbReference>
<dbReference type="Pfam" id="PF02518">
    <property type="entry name" value="HATPase_c"/>
    <property type="match status" value="1"/>
</dbReference>
<keyword evidence="4" id="KW-0902">Two-component regulatory system</keyword>
<evidence type="ECO:0000259" key="7">
    <source>
        <dbReference type="PROSITE" id="PS50110"/>
    </source>
</evidence>
<dbReference type="InterPro" id="IPR001789">
    <property type="entry name" value="Sig_transdc_resp-reg_receiver"/>
</dbReference>
<dbReference type="Pfam" id="PF00072">
    <property type="entry name" value="Response_reg"/>
    <property type="match status" value="1"/>
</dbReference>
<feature type="domain" description="Response regulatory" evidence="7">
    <location>
        <begin position="139"/>
        <end position="258"/>
    </location>
</feature>
<dbReference type="InterPro" id="IPR036890">
    <property type="entry name" value="HATPase_C_sf"/>
</dbReference>
<evidence type="ECO:0000256" key="1">
    <source>
        <dbReference type="ARBA" id="ARBA00000085"/>
    </source>
</evidence>
<gene>
    <name evidence="8" type="ORF">JKL49_18720</name>
</gene>
<dbReference type="SMART" id="SM00448">
    <property type="entry name" value="REC"/>
    <property type="match status" value="1"/>
</dbReference>
<dbReference type="PANTHER" id="PTHR45339:SF1">
    <property type="entry name" value="HYBRID SIGNAL TRANSDUCTION HISTIDINE KINASE J"/>
    <property type="match status" value="1"/>
</dbReference>
<dbReference type="EC" id="2.7.13.3" evidence="2"/>
<dbReference type="CDD" id="cd17546">
    <property type="entry name" value="REC_hyHK_CKI1_RcsC-like"/>
    <property type="match status" value="1"/>
</dbReference>
<dbReference type="SUPFAM" id="SSF55874">
    <property type="entry name" value="ATPase domain of HSP90 chaperone/DNA topoisomerase II/histidine kinase"/>
    <property type="match status" value="1"/>
</dbReference>
<evidence type="ECO:0000259" key="6">
    <source>
        <dbReference type="PROSITE" id="PS50109"/>
    </source>
</evidence>
<sequence>MGDSTRVRQILYNLVSNALKFTEQGEVRVCVARTDDGLRLSVADTGIGIPPERLASLFQKFEQADASTTRRYGGTGLGLAICRELAQLMGGAIRAESAPGGGTTFTVTLPLTKSAAQHVLPAPDPGVVEAMEMEVGALRVLAAEDNKVNQLVLKTLLHQIGVDPVIVENGKLAVEAWAREAWDVILMDVQMPEMDGPTAAAIIRTREAAEGRARTPIIALTANAMAHQVAEYAEAGMDGFVAKPIEVGRLFAALQAVLEVEAEDEDGDASVTA</sequence>
<organism evidence="8">
    <name type="scientific">Phenylobacterium glaciei</name>
    <dbReference type="NCBI Taxonomy" id="2803784"/>
    <lineage>
        <taxon>Bacteria</taxon>
        <taxon>Pseudomonadati</taxon>
        <taxon>Pseudomonadota</taxon>
        <taxon>Alphaproteobacteria</taxon>
        <taxon>Caulobacterales</taxon>
        <taxon>Caulobacteraceae</taxon>
        <taxon>Phenylobacterium</taxon>
    </lineage>
</organism>
<feature type="modified residue" description="4-aspartylphosphate" evidence="5">
    <location>
        <position position="188"/>
    </location>
</feature>
<reference evidence="8" key="1">
    <citation type="submission" date="2021-01" db="EMBL/GenBank/DDBJ databases">
        <title>Genome sequence of Phenylobacterium sp. 20VBR1 isolated from a valley glaceir, Ny-Alesund, Svalbard.</title>
        <authorList>
            <person name="Thomas F.A."/>
            <person name="Krishnan K.P."/>
            <person name="Sinha R.K."/>
        </authorList>
    </citation>
    <scope>NUCLEOTIDE SEQUENCE</scope>
    <source>
        <strain evidence="8">20VBR1</strain>
    </source>
</reference>
<protein>
    <recommendedName>
        <fullName evidence="2">histidine kinase</fullName>
        <ecNumber evidence="2">2.7.13.3</ecNumber>
    </recommendedName>
</protein>
<dbReference type="FunFam" id="3.30.565.10:FF:000010">
    <property type="entry name" value="Sensor histidine kinase RcsC"/>
    <property type="match status" value="1"/>
</dbReference>
<dbReference type="InterPro" id="IPR004358">
    <property type="entry name" value="Sig_transdc_His_kin-like_C"/>
</dbReference>
<dbReference type="SMART" id="SM00387">
    <property type="entry name" value="HATPase_c"/>
    <property type="match status" value="1"/>
</dbReference>
<evidence type="ECO:0000313" key="8">
    <source>
        <dbReference type="EMBL" id="QQZ49157.1"/>
    </source>
</evidence>
<evidence type="ECO:0000256" key="5">
    <source>
        <dbReference type="PROSITE-ProRule" id="PRU00169"/>
    </source>
</evidence>
<dbReference type="Gene3D" id="3.30.565.10">
    <property type="entry name" value="Histidine kinase-like ATPase, C-terminal domain"/>
    <property type="match status" value="1"/>
</dbReference>
<keyword evidence="3 5" id="KW-0597">Phosphoprotein</keyword>
<dbReference type="EMBL" id="CP068570">
    <property type="protein sequence ID" value="QQZ49157.1"/>
    <property type="molecule type" value="Genomic_DNA"/>
</dbReference>
<dbReference type="PROSITE" id="PS50109">
    <property type="entry name" value="HIS_KIN"/>
    <property type="match status" value="1"/>
</dbReference>
<dbReference type="PRINTS" id="PR00344">
    <property type="entry name" value="BCTRLSENSOR"/>
</dbReference>
<evidence type="ECO:0000256" key="2">
    <source>
        <dbReference type="ARBA" id="ARBA00012438"/>
    </source>
</evidence>
<dbReference type="InterPro" id="IPR005467">
    <property type="entry name" value="His_kinase_dom"/>
</dbReference>
<name>A0A974S935_9CAUL</name>
<dbReference type="GO" id="GO:0004673">
    <property type="term" value="F:protein histidine kinase activity"/>
    <property type="evidence" value="ECO:0007669"/>
    <property type="project" value="UniProtKB-EC"/>
</dbReference>
<dbReference type="AlphaFoldDB" id="A0A974S935"/>
<feature type="domain" description="Histidine kinase" evidence="6">
    <location>
        <begin position="1"/>
        <end position="113"/>
    </location>
</feature>
<evidence type="ECO:0000256" key="4">
    <source>
        <dbReference type="ARBA" id="ARBA00023012"/>
    </source>
</evidence>
<dbReference type="SUPFAM" id="SSF52172">
    <property type="entry name" value="CheY-like"/>
    <property type="match status" value="1"/>
</dbReference>
<comment type="catalytic activity">
    <reaction evidence="1">
        <text>ATP + protein L-histidine = ADP + protein N-phospho-L-histidine.</text>
        <dbReference type="EC" id="2.7.13.3"/>
    </reaction>
</comment>
<dbReference type="InterPro" id="IPR011006">
    <property type="entry name" value="CheY-like_superfamily"/>
</dbReference>
<accession>A0A974S935</accession>
<evidence type="ECO:0000256" key="3">
    <source>
        <dbReference type="ARBA" id="ARBA00022553"/>
    </source>
</evidence>
<dbReference type="PANTHER" id="PTHR45339">
    <property type="entry name" value="HYBRID SIGNAL TRANSDUCTION HISTIDINE KINASE J"/>
    <property type="match status" value="1"/>
</dbReference>
<dbReference type="PROSITE" id="PS50110">
    <property type="entry name" value="RESPONSE_REGULATORY"/>
    <property type="match status" value="1"/>
</dbReference>
<proteinExistence type="predicted"/>
<dbReference type="InterPro" id="IPR003594">
    <property type="entry name" value="HATPase_dom"/>
</dbReference>
<dbReference type="GO" id="GO:0000160">
    <property type="term" value="P:phosphorelay signal transduction system"/>
    <property type="evidence" value="ECO:0007669"/>
    <property type="project" value="UniProtKB-KW"/>
</dbReference>